<proteinExistence type="predicted"/>
<accession>F5L7J3</accession>
<organism evidence="1 2">
    <name type="scientific">Caldalkalibacillus thermarum (strain TA2.A1)</name>
    <dbReference type="NCBI Taxonomy" id="986075"/>
    <lineage>
        <taxon>Bacteria</taxon>
        <taxon>Bacillati</taxon>
        <taxon>Bacillota</taxon>
        <taxon>Bacilli</taxon>
        <taxon>Bacillales</taxon>
        <taxon>Bacillaceae</taxon>
        <taxon>Caldalkalibacillus</taxon>
    </lineage>
</organism>
<comment type="caution">
    <text evidence="1">The sequence shown here is derived from an EMBL/GenBank/DDBJ whole genome shotgun (WGS) entry which is preliminary data.</text>
</comment>
<dbReference type="EMBL" id="AFCE01000141">
    <property type="protein sequence ID" value="EGL82707.1"/>
    <property type="molecule type" value="Genomic_DNA"/>
</dbReference>
<evidence type="ECO:0000313" key="1">
    <source>
        <dbReference type="EMBL" id="EGL82707.1"/>
    </source>
</evidence>
<protein>
    <submittedName>
        <fullName evidence="1">Uncharacterized protein</fullName>
    </submittedName>
</protein>
<reference evidence="1 2" key="1">
    <citation type="journal article" date="2011" name="J. Bacteriol.">
        <title>Draft genome sequence of the thermoalkaliphilic Caldalkalibacillus thermarum strain TA2.A1.</title>
        <authorList>
            <person name="Kalamorz F."/>
            <person name="Keis S."/>
            <person name="McMillan D.G."/>
            <person name="Olsson K."/>
            <person name="Stanton J.A."/>
            <person name="Stockwell P."/>
            <person name="Black M.A."/>
            <person name="Klingeman D.M."/>
            <person name="Land M.L."/>
            <person name="Han C.S."/>
            <person name="Martin S.L."/>
            <person name="Becher S.A."/>
            <person name="Peddie C.J."/>
            <person name="Morgan H.W."/>
            <person name="Matthies D."/>
            <person name="Preiss L."/>
            <person name="Meier T."/>
            <person name="Brown S.D."/>
            <person name="Cook G.M."/>
        </authorList>
    </citation>
    <scope>NUCLEOTIDE SEQUENCE [LARGE SCALE GENOMIC DNA]</scope>
    <source>
        <strain evidence="1 2">TA2.A1</strain>
    </source>
</reference>
<dbReference type="Proteomes" id="UP000010716">
    <property type="component" value="Unassembled WGS sequence"/>
</dbReference>
<gene>
    <name evidence="1" type="ORF">CathTA2_1793</name>
</gene>
<name>F5L7J3_CALTT</name>
<sequence>MIYPNGLRLLVRPVSCTPQPANKAKLKQNSNHFFITLTSFVVRSVTLLDGKFGGKVAARQLIVLL</sequence>
<evidence type="ECO:0000313" key="2">
    <source>
        <dbReference type="Proteomes" id="UP000010716"/>
    </source>
</evidence>
<dbReference type="AlphaFoldDB" id="F5L7J3"/>